<protein>
    <submittedName>
        <fullName evidence="3">Prolyl oligopeptidase family serine peptidase</fullName>
    </submittedName>
</protein>
<keyword evidence="1" id="KW-0732">Signal</keyword>
<evidence type="ECO:0000256" key="1">
    <source>
        <dbReference type="ARBA" id="ARBA00022729"/>
    </source>
</evidence>
<dbReference type="Gene3D" id="3.40.50.1820">
    <property type="entry name" value="alpha/beta hydrolase"/>
    <property type="match status" value="1"/>
</dbReference>
<dbReference type="PANTHER" id="PTHR43037">
    <property type="entry name" value="UNNAMED PRODUCT-RELATED"/>
    <property type="match status" value="1"/>
</dbReference>
<dbReference type="SUPFAM" id="SSF53474">
    <property type="entry name" value="alpha/beta-Hydrolases"/>
    <property type="match status" value="1"/>
</dbReference>
<feature type="domain" description="Peptidase S9 prolyl oligopeptidase catalytic" evidence="2">
    <location>
        <begin position="144"/>
        <end position="286"/>
    </location>
</feature>
<dbReference type="Proteomes" id="UP000705867">
    <property type="component" value="Unassembled WGS sequence"/>
</dbReference>
<name>A0A953M302_9BACT</name>
<evidence type="ECO:0000313" key="4">
    <source>
        <dbReference type="Proteomes" id="UP000705867"/>
    </source>
</evidence>
<accession>A0A953M302</accession>
<reference evidence="3" key="1">
    <citation type="journal article" date="2021" name="bioRxiv">
        <title>Unraveling nitrogen, sulfur and carbon metabolic pathways and microbial community transcriptional responses to substrate deprivation and toxicity stresses in a bioreactor mimicking anoxic brackish coastal sediment conditions.</title>
        <authorList>
            <person name="Martins P.D."/>
            <person name="Echeveste M.J."/>
            <person name="Arshad A."/>
            <person name="Kurth J."/>
            <person name="Ouboter H."/>
            <person name="Jetten M.S.M."/>
            <person name="Welte C.U."/>
        </authorList>
    </citation>
    <scope>NUCLEOTIDE SEQUENCE</scope>
    <source>
        <strain evidence="3">MAG_39</strain>
    </source>
</reference>
<dbReference type="InterPro" id="IPR029058">
    <property type="entry name" value="AB_hydrolase_fold"/>
</dbReference>
<sequence length="361" mass="40618">MRKSFVFLTTIFILIGLALFLPDGEEEKQKVTLVKGREYETFSRLAKSPLKKIPDLRAWKKIVPEVTTIAIKSSTGQTNQPALFYDSGSARKKPLLLVLHSWSEDYRQYFSIPYGIWAVKNDWVFMHPDYRGAFTNPEATASETALRDILDAVEYAKKNARIDESRIYIAGFSGGAMATLIMVGRYPELWAGAVAWVPVYDLTEWYTTTRNARHGYARQIANSCGGTPLPGTKAARECRKRSPSTYLKHARGKNVPVYIAVGIDDRFVPPGHAIMAFNDLAAEEDRISRADIEYINARHQLPPRLSGEYSDTLYADAGVKLLFERESAHAVLKIFEGGHDVIYNAGLYWLSTRRKSAPAGW</sequence>
<evidence type="ECO:0000259" key="2">
    <source>
        <dbReference type="Pfam" id="PF00326"/>
    </source>
</evidence>
<dbReference type="GO" id="GO:0006508">
    <property type="term" value="P:proteolysis"/>
    <property type="evidence" value="ECO:0007669"/>
    <property type="project" value="InterPro"/>
</dbReference>
<proteinExistence type="predicted"/>
<dbReference type="GO" id="GO:0008236">
    <property type="term" value="F:serine-type peptidase activity"/>
    <property type="evidence" value="ECO:0007669"/>
    <property type="project" value="InterPro"/>
</dbReference>
<dbReference type="Pfam" id="PF00326">
    <property type="entry name" value="Peptidase_S9"/>
    <property type="match status" value="1"/>
</dbReference>
<dbReference type="PANTHER" id="PTHR43037:SF4">
    <property type="entry name" value="PEPTIDASE S9 PROLYL OLIGOPEPTIDASE CATALYTIC DOMAIN-CONTAINING PROTEIN"/>
    <property type="match status" value="1"/>
</dbReference>
<organism evidence="3 4">
    <name type="scientific">Candidatus Nitrobium versatile</name>
    <dbReference type="NCBI Taxonomy" id="2884831"/>
    <lineage>
        <taxon>Bacteria</taxon>
        <taxon>Pseudomonadati</taxon>
        <taxon>Nitrospirota</taxon>
        <taxon>Nitrospiria</taxon>
        <taxon>Nitrospirales</taxon>
        <taxon>Nitrospiraceae</taxon>
        <taxon>Candidatus Nitrobium</taxon>
    </lineage>
</organism>
<gene>
    <name evidence="3" type="ORF">K8I29_17580</name>
</gene>
<reference evidence="3" key="2">
    <citation type="submission" date="2021-08" db="EMBL/GenBank/DDBJ databases">
        <authorList>
            <person name="Dalcin Martins P."/>
        </authorList>
    </citation>
    <scope>NUCLEOTIDE SEQUENCE</scope>
    <source>
        <strain evidence="3">MAG_39</strain>
    </source>
</reference>
<dbReference type="EMBL" id="JAIOIV010000132">
    <property type="protein sequence ID" value="MBZ0158011.1"/>
    <property type="molecule type" value="Genomic_DNA"/>
</dbReference>
<evidence type="ECO:0000313" key="3">
    <source>
        <dbReference type="EMBL" id="MBZ0158011.1"/>
    </source>
</evidence>
<dbReference type="AlphaFoldDB" id="A0A953M302"/>
<dbReference type="InterPro" id="IPR001375">
    <property type="entry name" value="Peptidase_S9_cat"/>
</dbReference>
<comment type="caution">
    <text evidence="3">The sequence shown here is derived from an EMBL/GenBank/DDBJ whole genome shotgun (WGS) entry which is preliminary data.</text>
</comment>
<dbReference type="InterPro" id="IPR050955">
    <property type="entry name" value="Plant_Biomass_Hydrol_Est"/>
</dbReference>